<evidence type="ECO:0000313" key="1">
    <source>
        <dbReference type="EMBL" id="CAG8752509.1"/>
    </source>
</evidence>
<name>A0ACA9QL49_9GLOM</name>
<dbReference type="EMBL" id="CAJVPW010043637">
    <property type="protein sequence ID" value="CAG8752509.1"/>
    <property type="molecule type" value="Genomic_DNA"/>
</dbReference>
<feature type="non-terminal residue" evidence="1">
    <location>
        <position position="1"/>
    </location>
</feature>
<reference evidence="1" key="1">
    <citation type="submission" date="2021-06" db="EMBL/GenBank/DDBJ databases">
        <authorList>
            <person name="Kallberg Y."/>
            <person name="Tangrot J."/>
            <person name="Rosling A."/>
        </authorList>
    </citation>
    <scope>NUCLEOTIDE SEQUENCE</scope>
    <source>
        <strain evidence="1">28 12/20/2015</strain>
    </source>
</reference>
<evidence type="ECO:0000313" key="2">
    <source>
        <dbReference type="Proteomes" id="UP000789366"/>
    </source>
</evidence>
<accession>A0ACA9QL49</accession>
<dbReference type="Proteomes" id="UP000789366">
    <property type="component" value="Unassembled WGS sequence"/>
</dbReference>
<organism evidence="1 2">
    <name type="scientific">Cetraspora pellucida</name>
    <dbReference type="NCBI Taxonomy" id="1433469"/>
    <lineage>
        <taxon>Eukaryota</taxon>
        <taxon>Fungi</taxon>
        <taxon>Fungi incertae sedis</taxon>
        <taxon>Mucoromycota</taxon>
        <taxon>Glomeromycotina</taxon>
        <taxon>Glomeromycetes</taxon>
        <taxon>Diversisporales</taxon>
        <taxon>Gigasporaceae</taxon>
        <taxon>Cetraspora</taxon>
    </lineage>
</organism>
<feature type="non-terminal residue" evidence="1">
    <location>
        <position position="110"/>
    </location>
</feature>
<comment type="caution">
    <text evidence="1">The sequence shown here is derived from an EMBL/GenBank/DDBJ whole genome shotgun (WGS) entry which is preliminary data.</text>
</comment>
<gene>
    <name evidence="1" type="ORF">SPELUC_LOCUS14580</name>
</gene>
<protein>
    <submittedName>
        <fullName evidence="1">1756_t:CDS:1</fullName>
    </submittedName>
</protein>
<proteinExistence type="predicted"/>
<sequence>YPSFSQFTTKNNELKEAIINLEQKIRNNIMLGHLKRAINAFKQWVFPFAHVYLDVLSLEVDDNSDIDSIIQLIGDLKSKTQEHYTFINKYDKFLINEKFCSDCKTTKRVT</sequence>
<keyword evidence="2" id="KW-1185">Reference proteome</keyword>